<dbReference type="PANTHER" id="PTHR42895:SF1">
    <property type="entry name" value="IRON-SULFUR CLUSTER PROTEIN"/>
    <property type="match status" value="1"/>
</dbReference>
<reference evidence="2 3" key="1">
    <citation type="submission" date="2016-10" db="EMBL/GenBank/DDBJ databases">
        <authorList>
            <person name="de Groot N.N."/>
        </authorList>
    </citation>
    <scope>NUCLEOTIDE SEQUENCE [LARGE SCALE GENOMIC DNA]</scope>
    <source>
        <strain evidence="2 3">Calf135</strain>
    </source>
</reference>
<dbReference type="STRING" id="215200.SAMN05216454_1187"/>
<dbReference type="SUPFAM" id="SSF54292">
    <property type="entry name" value="2Fe-2S ferredoxin-like"/>
    <property type="match status" value="1"/>
</dbReference>
<dbReference type="Gene3D" id="3.10.20.30">
    <property type="match status" value="1"/>
</dbReference>
<dbReference type="InterPro" id="IPR012675">
    <property type="entry name" value="Beta-grasp_dom_sf"/>
</dbReference>
<dbReference type="Pfam" id="PF00111">
    <property type="entry name" value="Fer2"/>
    <property type="match status" value="1"/>
</dbReference>
<dbReference type="AlphaFoldDB" id="A0A1H8JV67"/>
<dbReference type="InterPro" id="IPR036010">
    <property type="entry name" value="2Fe-2S_ferredoxin-like_sf"/>
</dbReference>
<evidence type="ECO:0000313" key="2">
    <source>
        <dbReference type="EMBL" id="SEN84622.1"/>
    </source>
</evidence>
<dbReference type="Proteomes" id="UP000199512">
    <property type="component" value="Unassembled WGS sequence"/>
</dbReference>
<dbReference type="CDD" id="cd00207">
    <property type="entry name" value="fer2"/>
    <property type="match status" value="1"/>
</dbReference>
<keyword evidence="3" id="KW-1185">Reference proteome</keyword>
<dbReference type="InterPro" id="IPR027980">
    <property type="entry name" value="RACo_C"/>
</dbReference>
<evidence type="ECO:0000313" key="3">
    <source>
        <dbReference type="Proteomes" id="UP000199512"/>
    </source>
</evidence>
<dbReference type="InterPro" id="IPR042259">
    <property type="entry name" value="Raco-like_middle_sf"/>
</dbReference>
<name>A0A1H8JV67_9FIRM</name>
<accession>A0A1H8JV67</accession>
<dbReference type="Pfam" id="PF17651">
    <property type="entry name" value="Raco_middle"/>
    <property type="match status" value="1"/>
</dbReference>
<feature type="domain" description="2Fe-2S ferredoxin-type" evidence="1">
    <location>
        <begin position="1"/>
        <end position="91"/>
    </location>
</feature>
<dbReference type="GO" id="GO:0051536">
    <property type="term" value="F:iron-sulfur cluster binding"/>
    <property type="evidence" value="ECO:0007669"/>
    <property type="project" value="InterPro"/>
</dbReference>
<gene>
    <name evidence="2" type="ORF">SAMN05216454_1187</name>
</gene>
<sequence length="534" mass="59434">MKLKVGNKQYSFEKGENLLEIMLRNKIDIENNCNGKGSCGKCRVRILSDYKGEATKLEKEILTAEEIDSGVRLACKTKVEENIEIGGIKKSFLDRNILTSGFIPDFKKDNSYKAYGLAIDIGTTTMALSLLNMENHEEISQASSINPQKKYGMDVLTRITYAVENKDGVKELQRILVKGINGMIEEACSKAEKNSSLERDFIKNKIREIVVSANCTMTHTLLGEDIRPLGKYPYKPVFKERKVLKAKEIGIDVLEECSLYTFPQISAFIGGDIVAGAYVCELDKVEKNTLFIDIGTNGELILADTESLMSCSCAAGPALEGMNIKYGMRAQEGAIEDIIIEKDASLKLKVIGDKEAEGLCGSGILAAIRELLKNKLIKSRGALLKLDEIDDSNKLKKLIRQVDGKREFLISENLQVTQSDVRQVQLAKGAILSGIMALLENANLKVEDIEEVIIAGQFGKHISEESLIVTGILPKQVRGKIKYMGNTSKTGAYMFLTSYEARKNIENLAKKIEYYELSTMKDYEKIFTKSLMFK</sequence>
<dbReference type="RefSeq" id="WP_091976004.1">
    <property type="nucleotide sequence ID" value="NZ_FODF01000018.1"/>
</dbReference>
<dbReference type="InterPro" id="IPR052911">
    <property type="entry name" value="Corrinoid_activation_enz"/>
</dbReference>
<dbReference type="PROSITE" id="PS51085">
    <property type="entry name" value="2FE2S_FER_2"/>
    <property type="match status" value="1"/>
</dbReference>
<dbReference type="InterPro" id="IPR041414">
    <property type="entry name" value="Raco-like_middle"/>
</dbReference>
<dbReference type="EMBL" id="FODF01000018">
    <property type="protein sequence ID" value="SEN84622.1"/>
    <property type="molecule type" value="Genomic_DNA"/>
</dbReference>
<proteinExistence type="predicted"/>
<dbReference type="PANTHER" id="PTHR42895">
    <property type="entry name" value="IRON-SULFUR CLUSTER-BINDING PROTEIN-RELATED"/>
    <property type="match status" value="1"/>
</dbReference>
<dbReference type="InterPro" id="IPR001041">
    <property type="entry name" value="2Fe-2S_ferredoxin-type"/>
</dbReference>
<dbReference type="OrthoDB" id="9810588at2"/>
<dbReference type="Pfam" id="PF14574">
    <property type="entry name" value="RACo_C_ter"/>
    <property type="match status" value="1"/>
</dbReference>
<dbReference type="Gene3D" id="3.30.420.480">
    <property type="entry name" value="Domain of unknown function (DUF4445)"/>
    <property type="match status" value="1"/>
</dbReference>
<organism evidence="2 3">
    <name type="scientific">Peptostreptococcus russellii</name>
    <dbReference type="NCBI Taxonomy" id="215200"/>
    <lineage>
        <taxon>Bacteria</taxon>
        <taxon>Bacillati</taxon>
        <taxon>Bacillota</taxon>
        <taxon>Clostridia</taxon>
        <taxon>Peptostreptococcales</taxon>
        <taxon>Peptostreptococcaceae</taxon>
        <taxon>Peptostreptococcus</taxon>
    </lineage>
</organism>
<protein>
    <submittedName>
        <fullName evidence="2">Uncharacterized 2Fe-2 and 4Fe-4S clusters-containing protein, contains DUF4445 domain</fullName>
    </submittedName>
</protein>
<evidence type="ECO:0000259" key="1">
    <source>
        <dbReference type="PROSITE" id="PS51085"/>
    </source>
</evidence>